<evidence type="ECO:0000313" key="7">
    <source>
        <dbReference type="Proteomes" id="UP000827721"/>
    </source>
</evidence>
<feature type="domain" description="Leucine-rich repeat-containing N-terminal plant-type" evidence="5">
    <location>
        <begin position="37"/>
        <end position="78"/>
    </location>
</feature>
<gene>
    <name evidence="6" type="ORF">JRO89_XS12G0097600</name>
</gene>
<dbReference type="SUPFAM" id="SSF52058">
    <property type="entry name" value="L domain-like"/>
    <property type="match status" value="1"/>
</dbReference>
<dbReference type="EMBL" id="JAFEMO010000012">
    <property type="protein sequence ID" value="KAH7554021.1"/>
    <property type="molecule type" value="Genomic_DNA"/>
</dbReference>
<dbReference type="PANTHER" id="PTHR48004:SF84">
    <property type="entry name" value="SERINE-THREONINE PROTEIN KINASE"/>
    <property type="match status" value="1"/>
</dbReference>
<dbReference type="Pfam" id="PF08263">
    <property type="entry name" value="LRRNT_2"/>
    <property type="match status" value="1"/>
</dbReference>
<evidence type="ECO:0000256" key="3">
    <source>
        <dbReference type="SAM" id="Phobius"/>
    </source>
</evidence>
<evidence type="ECO:0000256" key="1">
    <source>
        <dbReference type="ARBA" id="ARBA00022614"/>
    </source>
</evidence>
<comment type="caution">
    <text evidence="6">The sequence shown here is derived from an EMBL/GenBank/DDBJ whole genome shotgun (WGS) entry which is preliminary data.</text>
</comment>
<keyword evidence="4" id="KW-0732">Signal</keyword>
<dbReference type="PRINTS" id="PR00019">
    <property type="entry name" value="LEURICHRPT"/>
</dbReference>
<dbReference type="InterPro" id="IPR052941">
    <property type="entry name" value="StomDev_PlantInt_Reg"/>
</dbReference>
<keyword evidence="2" id="KW-0677">Repeat</keyword>
<accession>A0ABQ8HC13</accession>
<feature type="chain" id="PRO_5047323263" description="Leucine-rich repeat-containing N-terminal plant-type domain-containing protein" evidence="4">
    <location>
        <begin position="36"/>
        <end position="205"/>
    </location>
</feature>
<keyword evidence="3" id="KW-0812">Transmembrane</keyword>
<dbReference type="Pfam" id="PF13855">
    <property type="entry name" value="LRR_8"/>
    <property type="match status" value="1"/>
</dbReference>
<sequence>MNSPIHVASNLKLFTIFLVLFVASFSCFVASSTLGEDDVKCLEGVKSSLNDPEGKLSSWSFKNSYVAFLCRFVGVSCWNDTENRIINLELREMKLSGQVPESLQYCQSLQKLDLSANELSGTIPPQLCSWLPYLVTLDLSNNDLTGSIPPELGSERGDWLSKRNLAIIVAAGVFGATLSLLLSFALGWKYHFRWVRKKKRGYGIG</sequence>
<protein>
    <recommendedName>
        <fullName evidence="5">Leucine-rich repeat-containing N-terminal plant-type domain-containing protein</fullName>
    </recommendedName>
</protein>
<evidence type="ECO:0000313" key="6">
    <source>
        <dbReference type="EMBL" id="KAH7554021.1"/>
    </source>
</evidence>
<keyword evidence="3" id="KW-0472">Membrane</keyword>
<dbReference type="Gene3D" id="3.80.10.10">
    <property type="entry name" value="Ribonuclease Inhibitor"/>
    <property type="match status" value="1"/>
</dbReference>
<dbReference type="PANTHER" id="PTHR48004">
    <property type="entry name" value="OS01G0149700 PROTEIN"/>
    <property type="match status" value="1"/>
</dbReference>
<dbReference type="InterPro" id="IPR032675">
    <property type="entry name" value="LRR_dom_sf"/>
</dbReference>
<keyword evidence="7" id="KW-1185">Reference proteome</keyword>
<feature type="signal peptide" evidence="4">
    <location>
        <begin position="1"/>
        <end position="35"/>
    </location>
</feature>
<proteinExistence type="predicted"/>
<dbReference type="InterPro" id="IPR013210">
    <property type="entry name" value="LRR_N_plant-typ"/>
</dbReference>
<dbReference type="InterPro" id="IPR001611">
    <property type="entry name" value="Leu-rich_rpt"/>
</dbReference>
<evidence type="ECO:0000256" key="2">
    <source>
        <dbReference type="ARBA" id="ARBA00022737"/>
    </source>
</evidence>
<reference evidence="6 7" key="1">
    <citation type="submission" date="2021-02" db="EMBL/GenBank/DDBJ databases">
        <title>Plant Genome Project.</title>
        <authorList>
            <person name="Zhang R.-G."/>
        </authorList>
    </citation>
    <scope>NUCLEOTIDE SEQUENCE [LARGE SCALE GENOMIC DNA]</scope>
    <source>
        <tissue evidence="6">Leaves</tissue>
    </source>
</reference>
<feature type="transmembrane region" description="Helical" evidence="3">
    <location>
        <begin position="165"/>
        <end position="188"/>
    </location>
</feature>
<organism evidence="6 7">
    <name type="scientific">Xanthoceras sorbifolium</name>
    <dbReference type="NCBI Taxonomy" id="99658"/>
    <lineage>
        <taxon>Eukaryota</taxon>
        <taxon>Viridiplantae</taxon>
        <taxon>Streptophyta</taxon>
        <taxon>Embryophyta</taxon>
        <taxon>Tracheophyta</taxon>
        <taxon>Spermatophyta</taxon>
        <taxon>Magnoliopsida</taxon>
        <taxon>eudicotyledons</taxon>
        <taxon>Gunneridae</taxon>
        <taxon>Pentapetalae</taxon>
        <taxon>rosids</taxon>
        <taxon>malvids</taxon>
        <taxon>Sapindales</taxon>
        <taxon>Sapindaceae</taxon>
        <taxon>Xanthoceroideae</taxon>
        <taxon>Xanthoceras</taxon>
    </lineage>
</organism>
<name>A0ABQ8HC13_9ROSI</name>
<evidence type="ECO:0000256" key="4">
    <source>
        <dbReference type="SAM" id="SignalP"/>
    </source>
</evidence>
<dbReference type="Proteomes" id="UP000827721">
    <property type="component" value="Unassembled WGS sequence"/>
</dbReference>
<evidence type="ECO:0000259" key="5">
    <source>
        <dbReference type="Pfam" id="PF08263"/>
    </source>
</evidence>
<keyword evidence="1" id="KW-0433">Leucine-rich repeat</keyword>
<keyword evidence="3" id="KW-1133">Transmembrane helix</keyword>